<accession>A0A6B3NGT4</accession>
<keyword evidence="1" id="KW-0560">Oxidoreductase</keyword>
<dbReference type="InterPro" id="IPR036812">
    <property type="entry name" value="NAD(P)_OxRdtase_dom_sf"/>
</dbReference>
<dbReference type="InterPro" id="IPR023210">
    <property type="entry name" value="NADP_OxRdtase_dom"/>
</dbReference>
<organism evidence="3">
    <name type="scientific">Symploca sp. SIO1C4</name>
    <dbReference type="NCBI Taxonomy" id="2607765"/>
    <lineage>
        <taxon>Bacteria</taxon>
        <taxon>Bacillati</taxon>
        <taxon>Cyanobacteriota</taxon>
        <taxon>Cyanophyceae</taxon>
        <taxon>Coleofasciculales</taxon>
        <taxon>Coleofasciculaceae</taxon>
        <taxon>Symploca</taxon>
    </lineage>
</organism>
<comment type="caution">
    <text evidence="3">The sequence shown here is derived from an EMBL/GenBank/DDBJ whole genome shotgun (WGS) entry which is preliminary data.</text>
</comment>
<evidence type="ECO:0000256" key="1">
    <source>
        <dbReference type="ARBA" id="ARBA00023002"/>
    </source>
</evidence>
<dbReference type="PANTHER" id="PTHR43364">
    <property type="entry name" value="NADH-SPECIFIC METHYLGLYOXAL REDUCTASE-RELATED"/>
    <property type="match status" value="1"/>
</dbReference>
<dbReference type="PANTHER" id="PTHR43364:SF4">
    <property type="entry name" value="NAD(P)-LINKED OXIDOREDUCTASE SUPERFAMILY PROTEIN"/>
    <property type="match status" value="1"/>
</dbReference>
<name>A0A6B3NGT4_9CYAN</name>
<dbReference type="Pfam" id="PF00248">
    <property type="entry name" value="Aldo_ket_red"/>
    <property type="match status" value="1"/>
</dbReference>
<dbReference type="Gene3D" id="3.20.20.100">
    <property type="entry name" value="NADP-dependent oxidoreductase domain"/>
    <property type="match status" value="1"/>
</dbReference>
<dbReference type="SUPFAM" id="SSF51430">
    <property type="entry name" value="NAD(P)-linked oxidoreductase"/>
    <property type="match status" value="1"/>
</dbReference>
<feature type="domain" description="NADP-dependent oxidoreductase" evidence="2">
    <location>
        <begin position="36"/>
        <end position="124"/>
    </location>
</feature>
<dbReference type="EMBL" id="JAAHFQ010001257">
    <property type="protein sequence ID" value="NER32456.1"/>
    <property type="molecule type" value="Genomic_DNA"/>
</dbReference>
<dbReference type="GO" id="GO:0016491">
    <property type="term" value="F:oxidoreductase activity"/>
    <property type="evidence" value="ECO:0007669"/>
    <property type="project" value="UniProtKB-KW"/>
</dbReference>
<evidence type="ECO:0000259" key="2">
    <source>
        <dbReference type="Pfam" id="PF00248"/>
    </source>
</evidence>
<reference evidence="3" key="1">
    <citation type="submission" date="2019-11" db="EMBL/GenBank/DDBJ databases">
        <title>Genomic insights into an expanded diversity of filamentous marine cyanobacteria reveals the extraordinary biosynthetic potential of Moorea and Okeania.</title>
        <authorList>
            <person name="Ferreira Leao T."/>
            <person name="Wang M."/>
            <person name="Moss N."/>
            <person name="Da Silva R."/>
            <person name="Sanders J."/>
            <person name="Nurk S."/>
            <person name="Gurevich A."/>
            <person name="Humphrey G."/>
            <person name="Reher R."/>
            <person name="Zhu Q."/>
            <person name="Belda-Ferre P."/>
            <person name="Glukhov E."/>
            <person name="Rex R."/>
            <person name="Dorrestein P.C."/>
            <person name="Knight R."/>
            <person name="Pevzner P."/>
            <person name="Gerwick W.H."/>
            <person name="Gerwick L."/>
        </authorList>
    </citation>
    <scope>NUCLEOTIDE SEQUENCE</scope>
    <source>
        <strain evidence="3">SIO1C4</strain>
    </source>
</reference>
<evidence type="ECO:0000313" key="3">
    <source>
        <dbReference type="EMBL" id="NER32456.1"/>
    </source>
</evidence>
<dbReference type="GO" id="GO:0005829">
    <property type="term" value="C:cytosol"/>
    <property type="evidence" value="ECO:0007669"/>
    <property type="project" value="TreeGrafter"/>
</dbReference>
<dbReference type="AlphaFoldDB" id="A0A6B3NGT4"/>
<sequence length="124" mass="13560">MALAIHVKASLFSRKGWMEYGRLSTINKPVSRLVQGTIMAEEGEQAELDALFDAVLAAGINAFDTAHVYGNGAAEMAFGRWMNSRGVRDELFIIGKGAHHNSVRQRVTPFDISADIHDSLARMG</sequence>
<dbReference type="InterPro" id="IPR050523">
    <property type="entry name" value="AKR_Detox_Biosynth"/>
</dbReference>
<feature type="non-terminal residue" evidence="3">
    <location>
        <position position="124"/>
    </location>
</feature>
<proteinExistence type="predicted"/>
<protein>
    <recommendedName>
        <fullName evidence="2">NADP-dependent oxidoreductase domain-containing protein</fullName>
    </recommendedName>
</protein>
<gene>
    <name evidence="3" type="ORF">F6J89_33910</name>
</gene>